<dbReference type="AlphaFoldDB" id="A0A6J6KJ21"/>
<evidence type="ECO:0000259" key="1">
    <source>
        <dbReference type="PROSITE" id="PS51733"/>
    </source>
</evidence>
<feature type="domain" description="BPL/LPL catalytic" evidence="1">
    <location>
        <begin position="25"/>
        <end position="221"/>
    </location>
</feature>
<dbReference type="Gene3D" id="3.30.930.10">
    <property type="entry name" value="Bira Bifunctional Protein, Domain 2"/>
    <property type="match status" value="1"/>
</dbReference>
<reference evidence="4" key="1">
    <citation type="submission" date="2020-05" db="EMBL/GenBank/DDBJ databases">
        <authorList>
            <person name="Chiriac C."/>
            <person name="Salcher M."/>
            <person name="Ghai R."/>
            <person name="Kavagutti S V."/>
        </authorList>
    </citation>
    <scope>NUCLEOTIDE SEQUENCE</scope>
</reference>
<dbReference type="PANTHER" id="PTHR43679">
    <property type="entry name" value="OCTANOYLTRANSFERASE LIPM-RELATED"/>
    <property type="match status" value="1"/>
</dbReference>
<dbReference type="EMBL" id="CAEZTQ010000007">
    <property type="protein sequence ID" value="CAB4563821.1"/>
    <property type="molecule type" value="Genomic_DNA"/>
</dbReference>
<accession>A0A6J6KJ21</accession>
<evidence type="ECO:0000313" key="2">
    <source>
        <dbReference type="EMBL" id="CAB4554312.1"/>
    </source>
</evidence>
<organism evidence="4">
    <name type="scientific">freshwater metagenome</name>
    <dbReference type="NCBI Taxonomy" id="449393"/>
    <lineage>
        <taxon>unclassified sequences</taxon>
        <taxon>metagenomes</taxon>
        <taxon>ecological metagenomes</taxon>
    </lineage>
</organism>
<dbReference type="PANTHER" id="PTHR43679:SF2">
    <property type="entry name" value="OCTANOYL-[GCVH]:PROTEIN N-OCTANOYLTRANSFERASE"/>
    <property type="match status" value="1"/>
</dbReference>
<dbReference type="PROSITE" id="PS51733">
    <property type="entry name" value="BPL_LPL_CATALYTIC"/>
    <property type="match status" value="1"/>
</dbReference>
<dbReference type="EMBL" id="CAEZWE010000015">
    <property type="protein sequence ID" value="CAB4647859.1"/>
    <property type="molecule type" value="Genomic_DNA"/>
</dbReference>
<dbReference type="InterPro" id="IPR045864">
    <property type="entry name" value="aa-tRNA-synth_II/BPL/LPL"/>
</dbReference>
<dbReference type="SUPFAM" id="SSF55681">
    <property type="entry name" value="Class II aaRS and biotin synthetases"/>
    <property type="match status" value="1"/>
</dbReference>
<protein>
    <submittedName>
        <fullName evidence="4">Unannotated protein</fullName>
    </submittedName>
</protein>
<dbReference type="Pfam" id="PF21948">
    <property type="entry name" value="LplA-B_cat"/>
    <property type="match status" value="1"/>
</dbReference>
<dbReference type="InterPro" id="IPR050664">
    <property type="entry name" value="Octanoyltrans_LipM/LipL"/>
</dbReference>
<name>A0A6J6KJ21_9ZZZZ</name>
<proteinExistence type="predicted"/>
<gene>
    <name evidence="2" type="ORF">UFOPK1572_00393</name>
    <name evidence="3" type="ORF">UFOPK1704_00083</name>
    <name evidence="4" type="ORF">UFOPK2169_00560</name>
</gene>
<dbReference type="EMBL" id="CAEZTC010000033">
    <property type="protein sequence ID" value="CAB4554312.1"/>
    <property type="molecule type" value="Genomic_DNA"/>
</dbReference>
<dbReference type="InterPro" id="IPR004143">
    <property type="entry name" value="BPL_LPL_catalytic"/>
</dbReference>
<sequence>MSLANEEWKSHIWRGSAADFHSLDLAMDRAVWSCVVSAPALILGSTQNEGDVDSALASTQGIDIVRRRSGGGVVYVHPDTSIWCDITIPRDDVLWNDDVSTSMLWLGEVFVEALAPWLTTSVYRNEFVVGQDGRAVCFASTSPGEVFAGTSKVVGISQRRTREGARFQCVLYRKWNPEDWAHCLTSSEVAQRVRTLPVATVDITAEEMTDALIAALTHVRI</sequence>
<evidence type="ECO:0000313" key="4">
    <source>
        <dbReference type="EMBL" id="CAB4647859.1"/>
    </source>
</evidence>
<evidence type="ECO:0000313" key="3">
    <source>
        <dbReference type="EMBL" id="CAB4563821.1"/>
    </source>
</evidence>